<dbReference type="Proteomes" id="UP000240760">
    <property type="component" value="Unassembled WGS sequence"/>
</dbReference>
<feature type="transmembrane region" description="Helical" evidence="1">
    <location>
        <begin position="76"/>
        <end position="97"/>
    </location>
</feature>
<proteinExistence type="predicted"/>
<organism evidence="2 3">
    <name type="scientific">Trichoderma longibrachiatum ATCC 18648</name>
    <dbReference type="NCBI Taxonomy" id="983965"/>
    <lineage>
        <taxon>Eukaryota</taxon>
        <taxon>Fungi</taxon>
        <taxon>Dikarya</taxon>
        <taxon>Ascomycota</taxon>
        <taxon>Pezizomycotina</taxon>
        <taxon>Sordariomycetes</taxon>
        <taxon>Hypocreomycetidae</taxon>
        <taxon>Hypocreales</taxon>
        <taxon>Hypocreaceae</taxon>
        <taxon>Trichoderma</taxon>
    </lineage>
</organism>
<sequence>MTVLECRVGFQWQADSLSLRFMNEWKEDSPEEERCSTLADILPGHILRLCLSECMSLPGHLSALNSLYHLSPWTPFLFLSLSLSLSLFSILLIQPLISSVTTVLIIAFEYLMVLLLLSCEVSTFCARQLA</sequence>
<name>A0A2T4CFM5_TRILO</name>
<dbReference type="AlphaFoldDB" id="A0A2T4CFM5"/>
<feature type="transmembrane region" description="Helical" evidence="1">
    <location>
        <begin position="103"/>
        <end position="126"/>
    </location>
</feature>
<evidence type="ECO:0000313" key="3">
    <source>
        <dbReference type="Proteomes" id="UP000240760"/>
    </source>
</evidence>
<dbReference type="EMBL" id="KZ679127">
    <property type="protein sequence ID" value="PTB80356.1"/>
    <property type="molecule type" value="Genomic_DNA"/>
</dbReference>
<keyword evidence="3" id="KW-1185">Reference proteome</keyword>
<gene>
    <name evidence="2" type="ORF">M440DRAFT_191905</name>
</gene>
<evidence type="ECO:0000313" key="2">
    <source>
        <dbReference type="EMBL" id="PTB80356.1"/>
    </source>
</evidence>
<keyword evidence="1" id="KW-0472">Membrane</keyword>
<keyword evidence="1" id="KW-1133">Transmembrane helix</keyword>
<accession>A0A2T4CFM5</accession>
<evidence type="ECO:0000256" key="1">
    <source>
        <dbReference type="SAM" id="Phobius"/>
    </source>
</evidence>
<reference evidence="2 3" key="1">
    <citation type="submission" date="2016-07" db="EMBL/GenBank/DDBJ databases">
        <title>Multiple horizontal gene transfer events from other fungi enriched the ability of initially mycotrophic Trichoderma (Ascomycota) to feed on dead plant biomass.</title>
        <authorList>
            <consortium name="DOE Joint Genome Institute"/>
            <person name="Aerts A."/>
            <person name="Atanasova L."/>
            <person name="Chenthamara K."/>
            <person name="Zhang J."/>
            <person name="Grujic M."/>
            <person name="Henrissat B."/>
            <person name="Kuo A."/>
            <person name="Salamov A."/>
            <person name="Lipzen A."/>
            <person name="Labutti K."/>
            <person name="Barry K."/>
            <person name="Miao Y."/>
            <person name="Rahimi M.J."/>
            <person name="Shen Q."/>
            <person name="Grigoriev I.V."/>
            <person name="Kubicek C.P."/>
            <person name="Druzhinina I.S."/>
        </authorList>
    </citation>
    <scope>NUCLEOTIDE SEQUENCE [LARGE SCALE GENOMIC DNA]</scope>
    <source>
        <strain evidence="2 3">ATCC 18648</strain>
    </source>
</reference>
<protein>
    <submittedName>
        <fullName evidence="2">Uncharacterized protein</fullName>
    </submittedName>
</protein>
<keyword evidence="1" id="KW-0812">Transmembrane</keyword>